<evidence type="ECO:0000256" key="4">
    <source>
        <dbReference type="RuleBase" id="RU003919"/>
    </source>
</evidence>
<keyword evidence="7" id="KW-1185">Reference proteome</keyword>
<dbReference type="PANTHER" id="PTHR23321:SF26">
    <property type="entry name" value="SMALL RIBOSOMAL SUBUNIT PROTEIN US15M"/>
    <property type="match status" value="1"/>
</dbReference>
<sequence length="210" mass="23673">MTPLAGGQVFRASVTGTARSFPSFPALFQVRMQTSTPSEEAQQVDPVAENFSQFPATIQRMLSLENACQMEKNKFAIRNAIKDYRLHESDTGSPEVQVAILTERIKYLTSHVQVHRKDKHNARGLTQMVNDRKSLLKYLRRESEERYRALITRLGIRDAINLNPQRVFLPTDIAKKAAERVRRKLDLAKAKVVAAAGGGAVSKKKRKGRK</sequence>
<dbReference type="CDD" id="cd00353">
    <property type="entry name" value="Ribosomal_S15p_S13e"/>
    <property type="match status" value="1"/>
</dbReference>
<dbReference type="STRING" id="905079.L1IUL1"/>
<dbReference type="RefSeq" id="XP_005826515.1">
    <property type="nucleotide sequence ID" value="XM_005826458.1"/>
</dbReference>
<evidence type="ECO:0000313" key="6">
    <source>
        <dbReference type="EnsemblProtists" id="EKX39535"/>
    </source>
</evidence>
<dbReference type="SMART" id="SM01387">
    <property type="entry name" value="Ribosomal_S15"/>
    <property type="match status" value="1"/>
</dbReference>
<dbReference type="GeneID" id="17296324"/>
<dbReference type="OrthoDB" id="441444at2759"/>
<dbReference type="HAMAP" id="MF_01343_B">
    <property type="entry name" value="Ribosomal_uS15_B"/>
    <property type="match status" value="1"/>
</dbReference>
<evidence type="ECO:0000256" key="2">
    <source>
        <dbReference type="ARBA" id="ARBA00022980"/>
    </source>
</evidence>
<dbReference type="InterPro" id="IPR009068">
    <property type="entry name" value="uS15_NS1_RNA-bd_sf"/>
</dbReference>
<dbReference type="GO" id="GO:0003735">
    <property type="term" value="F:structural constituent of ribosome"/>
    <property type="evidence" value="ECO:0007669"/>
    <property type="project" value="InterPro"/>
</dbReference>
<dbReference type="Proteomes" id="UP000011087">
    <property type="component" value="Unassembled WGS sequence"/>
</dbReference>
<dbReference type="GO" id="GO:1990904">
    <property type="term" value="C:ribonucleoprotein complex"/>
    <property type="evidence" value="ECO:0007669"/>
    <property type="project" value="UniProtKB-KW"/>
</dbReference>
<dbReference type="EnsemblProtists" id="EKX39535">
    <property type="protein sequence ID" value="EKX39535"/>
    <property type="gene ID" value="GUITHDRAFT_154369"/>
</dbReference>
<name>L1IUL1_GUITC</name>
<dbReference type="HOGENOM" id="CLU_1312260_0_0_1"/>
<dbReference type="PaxDb" id="55529-EKX39535"/>
<proteinExistence type="inferred from homology"/>
<dbReference type="Pfam" id="PF00312">
    <property type="entry name" value="Ribosomal_S15"/>
    <property type="match status" value="1"/>
</dbReference>
<dbReference type="GO" id="GO:0005737">
    <property type="term" value="C:cytoplasm"/>
    <property type="evidence" value="ECO:0007669"/>
    <property type="project" value="UniProtKB-ARBA"/>
</dbReference>
<protein>
    <recommendedName>
        <fullName evidence="8">30S ribosomal protein S15</fullName>
    </recommendedName>
</protein>
<evidence type="ECO:0000313" key="5">
    <source>
        <dbReference type="EMBL" id="EKX39535.1"/>
    </source>
</evidence>
<dbReference type="SUPFAM" id="SSF47060">
    <property type="entry name" value="S15/NS1 RNA-binding domain"/>
    <property type="match status" value="1"/>
</dbReference>
<keyword evidence="3 4" id="KW-0687">Ribonucleoprotein</keyword>
<dbReference type="InterPro" id="IPR005290">
    <property type="entry name" value="Ribosomal_uS15_bac-type"/>
</dbReference>
<dbReference type="GO" id="GO:0006412">
    <property type="term" value="P:translation"/>
    <property type="evidence" value="ECO:0007669"/>
    <property type="project" value="InterPro"/>
</dbReference>
<evidence type="ECO:0000256" key="1">
    <source>
        <dbReference type="ARBA" id="ARBA00008434"/>
    </source>
</evidence>
<reference evidence="5 7" key="1">
    <citation type="journal article" date="2012" name="Nature">
        <title>Algal genomes reveal evolutionary mosaicism and the fate of nucleomorphs.</title>
        <authorList>
            <consortium name="DOE Joint Genome Institute"/>
            <person name="Curtis B.A."/>
            <person name="Tanifuji G."/>
            <person name="Burki F."/>
            <person name="Gruber A."/>
            <person name="Irimia M."/>
            <person name="Maruyama S."/>
            <person name="Arias M.C."/>
            <person name="Ball S.G."/>
            <person name="Gile G.H."/>
            <person name="Hirakawa Y."/>
            <person name="Hopkins J.F."/>
            <person name="Kuo A."/>
            <person name="Rensing S.A."/>
            <person name="Schmutz J."/>
            <person name="Symeonidi A."/>
            <person name="Elias M."/>
            <person name="Eveleigh R.J."/>
            <person name="Herman E.K."/>
            <person name="Klute M.J."/>
            <person name="Nakayama T."/>
            <person name="Obornik M."/>
            <person name="Reyes-Prieto A."/>
            <person name="Armbrust E.V."/>
            <person name="Aves S.J."/>
            <person name="Beiko R.G."/>
            <person name="Coutinho P."/>
            <person name="Dacks J.B."/>
            <person name="Durnford D.G."/>
            <person name="Fast N.M."/>
            <person name="Green B.R."/>
            <person name="Grisdale C.J."/>
            <person name="Hempel F."/>
            <person name="Henrissat B."/>
            <person name="Hoppner M.P."/>
            <person name="Ishida K."/>
            <person name="Kim E."/>
            <person name="Koreny L."/>
            <person name="Kroth P.G."/>
            <person name="Liu Y."/>
            <person name="Malik S.B."/>
            <person name="Maier U.G."/>
            <person name="McRose D."/>
            <person name="Mock T."/>
            <person name="Neilson J.A."/>
            <person name="Onodera N.T."/>
            <person name="Poole A.M."/>
            <person name="Pritham E.J."/>
            <person name="Richards T.A."/>
            <person name="Rocap G."/>
            <person name="Roy S.W."/>
            <person name="Sarai C."/>
            <person name="Schaack S."/>
            <person name="Shirato S."/>
            <person name="Slamovits C.H."/>
            <person name="Spencer D.F."/>
            <person name="Suzuki S."/>
            <person name="Worden A.Z."/>
            <person name="Zauner S."/>
            <person name="Barry K."/>
            <person name="Bell C."/>
            <person name="Bharti A.K."/>
            <person name="Crow J.A."/>
            <person name="Grimwood J."/>
            <person name="Kramer R."/>
            <person name="Lindquist E."/>
            <person name="Lucas S."/>
            <person name="Salamov A."/>
            <person name="McFadden G.I."/>
            <person name="Lane C.E."/>
            <person name="Keeling P.J."/>
            <person name="Gray M.W."/>
            <person name="Grigoriev I.V."/>
            <person name="Archibald J.M."/>
        </authorList>
    </citation>
    <scope>NUCLEOTIDE SEQUENCE</scope>
    <source>
        <strain evidence="5 7">CCMP2712</strain>
    </source>
</reference>
<gene>
    <name evidence="5" type="ORF">GUITHDRAFT_154369</name>
</gene>
<dbReference type="eggNOG" id="KOG2815">
    <property type="taxonomic scope" value="Eukaryota"/>
</dbReference>
<dbReference type="InterPro" id="IPR000589">
    <property type="entry name" value="Ribosomal_uS15"/>
</dbReference>
<dbReference type="AlphaFoldDB" id="L1IUL1"/>
<dbReference type="OMA" id="ENIWFVE"/>
<dbReference type="PANTHER" id="PTHR23321">
    <property type="entry name" value="RIBOSOMAL PROTEIN S15, BACTERIAL AND ORGANELLAR"/>
    <property type="match status" value="1"/>
</dbReference>
<comment type="similarity">
    <text evidence="1 4">Belongs to the universal ribosomal protein uS15 family.</text>
</comment>
<keyword evidence="2 4" id="KW-0689">Ribosomal protein</keyword>
<dbReference type="KEGG" id="gtt:GUITHDRAFT_154369"/>
<dbReference type="PROSITE" id="PS00362">
    <property type="entry name" value="RIBOSOMAL_S15"/>
    <property type="match status" value="1"/>
</dbReference>
<dbReference type="Gene3D" id="1.10.287.10">
    <property type="entry name" value="S15/NS1, RNA-binding"/>
    <property type="match status" value="1"/>
</dbReference>
<evidence type="ECO:0008006" key="8">
    <source>
        <dbReference type="Google" id="ProtNLM"/>
    </source>
</evidence>
<dbReference type="EMBL" id="JH993038">
    <property type="protein sequence ID" value="EKX39535.1"/>
    <property type="molecule type" value="Genomic_DNA"/>
</dbReference>
<evidence type="ECO:0000256" key="3">
    <source>
        <dbReference type="ARBA" id="ARBA00023274"/>
    </source>
</evidence>
<dbReference type="NCBIfam" id="TIGR00952">
    <property type="entry name" value="S15_bact"/>
    <property type="match status" value="1"/>
</dbReference>
<reference evidence="6" key="3">
    <citation type="submission" date="2016-03" db="UniProtKB">
        <authorList>
            <consortium name="EnsemblProtists"/>
        </authorList>
    </citation>
    <scope>IDENTIFICATION</scope>
</reference>
<dbReference type="Gene3D" id="6.10.250.3130">
    <property type="match status" value="1"/>
</dbReference>
<accession>L1IUL1</accession>
<evidence type="ECO:0000313" key="7">
    <source>
        <dbReference type="Proteomes" id="UP000011087"/>
    </source>
</evidence>
<dbReference type="GO" id="GO:0005840">
    <property type="term" value="C:ribosome"/>
    <property type="evidence" value="ECO:0007669"/>
    <property type="project" value="UniProtKB-KW"/>
</dbReference>
<organism evidence="5">
    <name type="scientific">Guillardia theta (strain CCMP2712)</name>
    <name type="common">Cryptophyte</name>
    <dbReference type="NCBI Taxonomy" id="905079"/>
    <lineage>
        <taxon>Eukaryota</taxon>
        <taxon>Cryptophyceae</taxon>
        <taxon>Pyrenomonadales</taxon>
        <taxon>Geminigeraceae</taxon>
        <taxon>Guillardia</taxon>
    </lineage>
</organism>
<reference evidence="7" key="2">
    <citation type="submission" date="2012-11" db="EMBL/GenBank/DDBJ databases">
        <authorList>
            <person name="Kuo A."/>
            <person name="Curtis B.A."/>
            <person name="Tanifuji G."/>
            <person name="Burki F."/>
            <person name="Gruber A."/>
            <person name="Irimia M."/>
            <person name="Maruyama S."/>
            <person name="Arias M.C."/>
            <person name="Ball S.G."/>
            <person name="Gile G.H."/>
            <person name="Hirakawa Y."/>
            <person name="Hopkins J.F."/>
            <person name="Rensing S.A."/>
            <person name="Schmutz J."/>
            <person name="Symeonidi A."/>
            <person name="Elias M."/>
            <person name="Eveleigh R.J."/>
            <person name="Herman E.K."/>
            <person name="Klute M.J."/>
            <person name="Nakayama T."/>
            <person name="Obornik M."/>
            <person name="Reyes-Prieto A."/>
            <person name="Armbrust E.V."/>
            <person name="Aves S.J."/>
            <person name="Beiko R.G."/>
            <person name="Coutinho P."/>
            <person name="Dacks J.B."/>
            <person name="Durnford D.G."/>
            <person name="Fast N.M."/>
            <person name="Green B.R."/>
            <person name="Grisdale C."/>
            <person name="Hempe F."/>
            <person name="Henrissat B."/>
            <person name="Hoppner M.P."/>
            <person name="Ishida K.-I."/>
            <person name="Kim E."/>
            <person name="Koreny L."/>
            <person name="Kroth P.G."/>
            <person name="Liu Y."/>
            <person name="Malik S.-B."/>
            <person name="Maier U.G."/>
            <person name="McRose D."/>
            <person name="Mock T."/>
            <person name="Neilson J.A."/>
            <person name="Onodera N.T."/>
            <person name="Poole A.M."/>
            <person name="Pritham E.J."/>
            <person name="Richards T.A."/>
            <person name="Rocap G."/>
            <person name="Roy S.W."/>
            <person name="Sarai C."/>
            <person name="Schaack S."/>
            <person name="Shirato S."/>
            <person name="Slamovits C.H."/>
            <person name="Spencer D.F."/>
            <person name="Suzuki S."/>
            <person name="Worden A.Z."/>
            <person name="Zauner S."/>
            <person name="Barry K."/>
            <person name="Bell C."/>
            <person name="Bharti A.K."/>
            <person name="Crow J.A."/>
            <person name="Grimwood J."/>
            <person name="Kramer R."/>
            <person name="Lindquist E."/>
            <person name="Lucas S."/>
            <person name="Salamov A."/>
            <person name="McFadden G.I."/>
            <person name="Lane C.E."/>
            <person name="Keeling P.J."/>
            <person name="Gray M.W."/>
            <person name="Grigoriev I.V."/>
            <person name="Archibald J.M."/>
        </authorList>
    </citation>
    <scope>NUCLEOTIDE SEQUENCE</scope>
    <source>
        <strain evidence="7">CCMP2712</strain>
    </source>
</reference>